<keyword evidence="1" id="KW-0863">Zinc-finger</keyword>
<dbReference type="AlphaFoldDB" id="A0A6A5ZLG4"/>
<evidence type="ECO:0000313" key="4">
    <source>
        <dbReference type="Proteomes" id="UP000799770"/>
    </source>
</evidence>
<protein>
    <recommendedName>
        <fullName evidence="2">RING-type domain-containing protein</fullName>
    </recommendedName>
</protein>
<dbReference type="SUPFAM" id="SSF57850">
    <property type="entry name" value="RING/U-box"/>
    <property type="match status" value="1"/>
</dbReference>
<dbReference type="OrthoDB" id="5396564at2759"/>
<reference evidence="3" key="1">
    <citation type="journal article" date="2020" name="Stud. Mycol.">
        <title>101 Dothideomycetes genomes: a test case for predicting lifestyles and emergence of pathogens.</title>
        <authorList>
            <person name="Haridas S."/>
            <person name="Albert R."/>
            <person name="Binder M."/>
            <person name="Bloem J."/>
            <person name="Labutti K."/>
            <person name="Salamov A."/>
            <person name="Andreopoulos B."/>
            <person name="Baker S."/>
            <person name="Barry K."/>
            <person name="Bills G."/>
            <person name="Bluhm B."/>
            <person name="Cannon C."/>
            <person name="Castanera R."/>
            <person name="Culley D."/>
            <person name="Daum C."/>
            <person name="Ezra D."/>
            <person name="Gonzalez J."/>
            <person name="Henrissat B."/>
            <person name="Kuo A."/>
            <person name="Liang C."/>
            <person name="Lipzen A."/>
            <person name="Lutzoni F."/>
            <person name="Magnuson J."/>
            <person name="Mondo S."/>
            <person name="Nolan M."/>
            <person name="Ohm R."/>
            <person name="Pangilinan J."/>
            <person name="Park H.-J."/>
            <person name="Ramirez L."/>
            <person name="Alfaro M."/>
            <person name="Sun H."/>
            <person name="Tritt A."/>
            <person name="Yoshinaga Y."/>
            <person name="Zwiers L.-H."/>
            <person name="Turgeon B."/>
            <person name="Goodwin S."/>
            <person name="Spatafora J."/>
            <person name="Crous P."/>
            <person name="Grigoriev I."/>
        </authorList>
    </citation>
    <scope>NUCLEOTIDE SEQUENCE</scope>
    <source>
        <strain evidence="3">CBS 627.86</strain>
    </source>
</reference>
<evidence type="ECO:0000259" key="2">
    <source>
        <dbReference type="PROSITE" id="PS50089"/>
    </source>
</evidence>
<dbReference type="Gene3D" id="3.30.40.10">
    <property type="entry name" value="Zinc/RING finger domain, C3HC4 (zinc finger)"/>
    <property type="match status" value="1"/>
</dbReference>
<accession>A0A6A5ZLG4</accession>
<dbReference type="PROSITE" id="PS50089">
    <property type="entry name" value="ZF_RING_2"/>
    <property type="match status" value="1"/>
</dbReference>
<dbReference type="GO" id="GO:0008270">
    <property type="term" value="F:zinc ion binding"/>
    <property type="evidence" value="ECO:0007669"/>
    <property type="project" value="UniProtKB-KW"/>
</dbReference>
<dbReference type="EMBL" id="ML977314">
    <property type="protein sequence ID" value="KAF2120115.1"/>
    <property type="molecule type" value="Genomic_DNA"/>
</dbReference>
<dbReference type="Proteomes" id="UP000799770">
    <property type="component" value="Unassembled WGS sequence"/>
</dbReference>
<dbReference type="SMART" id="SM00184">
    <property type="entry name" value="RING"/>
    <property type="match status" value="1"/>
</dbReference>
<keyword evidence="4" id="KW-1185">Reference proteome</keyword>
<name>A0A6A5ZLG4_9PLEO</name>
<proteinExistence type="predicted"/>
<evidence type="ECO:0000256" key="1">
    <source>
        <dbReference type="PROSITE-ProRule" id="PRU00175"/>
    </source>
</evidence>
<keyword evidence="1" id="KW-0862">Zinc</keyword>
<evidence type="ECO:0000313" key="3">
    <source>
        <dbReference type="EMBL" id="KAF2120115.1"/>
    </source>
</evidence>
<feature type="domain" description="RING-type" evidence="2">
    <location>
        <begin position="20"/>
        <end position="67"/>
    </location>
</feature>
<gene>
    <name evidence="3" type="ORF">BDV96DRAFT_641970</name>
</gene>
<sequence>MSLLTKEQYTRSLFVPDEDCAICSEPYNGTDHVPVRLNCGHWFGTSCAMKTAETSPSPSCRNCPMCRTELFGNVEVYRLCATAEESEVVSDLITPSRSSYLSAFAAWEDVYRIEESIGIAFMQLLKKVIQPYGPFLAARESTLEAFLASIDNRTFKPIYHQVIYILEGHIRRRHPDWSAILLYLRYSLDSNRPAVGDEMGLADSISPLNKLVRAMITHHSTASDAPLSPDVAKLWWKYLQCLTSSDYGLYSVPAPPDADFDTMHFLAVVETIAVQANPETYSRQSPSSWHLWLTAAKVLSPAFQDPDNLNKLHDWFIKELKKLQATSDNPLIPRLVGRADEEHDVRMLWQAVKDAARAFLARLREYGFTNV</sequence>
<dbReference type="InterPro" id="IPR013083">
    <property type="entry name" value="Znf_RING/FYVE/PHD"/>
</dbReference>
<keyword evidence="1" id="KW-0479">Metal-binding</keyword>
<dbReference type="InterPro" id="IPR001841">
    <property type="entry name" value="Znf_RING"/>
</dbReference>
<dbReference type="Pfam" id="PF13639">
    <property type="entry name" value="zf-RING_2"/>
    <property type="match status" value="1"/>
</dbReference>
<organism evidence="3 4">
    <name type="scientific">Lophiotrema nucula</name>
    <dbReference type="NCBI Taxonomy" id="690887"/>
    <lineage>
        <taxon>Eukaryota</taxon>
        <taxon>Fungi</taxon>
        <taxon>Dikarya</taxon>
        <taxon>Ascomycota</taxon>
        <taxon>Pezizomycotina</taxon>
        <taxon>Dothideomycetes</taxon>
        <taxon>Pleosporomycetidae</taxon>
        <taxon>Pleosporales</taxon>
        <taxon>Lophiotremataceae</taxon>
        <taxon>Lophiotrema</taxon>
    </lineage>
</organism>